<evidence type="ECO:0000313" key="3">
    <source>
        <dbReference type="RefSeq" id="XP_010512158.1"/>
    </source>
</evidence>
<evidence type="ECO:0000313" key="4">
    <source>
        <dbReference type="RefSeq" id="XP_019097487.1"/>
    </source>
</evidence>
<proteinExistence type="predicted"/>
<evidence type="ECO:0000256" key="1">
    <source>
        <dbReference type="SAM" id="Phobius"/>
    </source>
</evidence>
<feature type="transmembrane region" description="Helical" evidence="1">
    <location>
        <begin position="74"/>
        <end position="98"/>
    </location>
</feature>
<dbReference type="PANTHER" id="PTHR31474">
    <property type="entry name" value="HR-LIKE LESION-INDUCER"/>
    <property type="match status" value="1"/>
</dbReference>
<dbReference type="InterPro" id="IPR008637">
    <property type="entry name" value="HR_lesion"/>
</dbReference>
<sequence>MDVVQRKVNKFGRKVALFPHVDTIGRTLFASSFFLSAWNDYMELKSNWEGGEDYWRPKLGYSGDQIKHLMAVSILVKTLGGLIFIYGSFFGAFLLLMYQGIATMIHHDFYNHRIDIEEFGLLYLKFKRILNETVSYETAYNFYQSDFDQQKIEQVKSKFRELADHAMTNPALFGHNNEFVRRLLSFLKGLAVVGALLFFVDMKHRLNKAKKTSKVKTD</sequence>
<keyword evidence="2" id="KW-1185">Reference proteome</keyword>
<dbReference type="RefSeq" id="XP_019097487.1">
    <property type="nucleotide sequence ID" value="XM_019241942.1"/>
</dbReference>
<keyword evidence="1" id="KW-0812">Transmembrane</keyword>
<reference evidence="2" key="1">
    <citation type="journal article" date="1997" name="Nucleic Acids Res.">
        <title>tRNAscan-SE: a program for improved detection of transfer RNA genes in genomic sequence.</title>
        <authorList>
            <person name="Lowe T.M."/>
            <person name="Eddy S.R."/>
        </authorList>
    </citation>
    <scope>NUCLEOTIDE SEQUENCE [LARGE SCALE GENOMIC DNA]</scope>
    <source>
        <strain evidence="2">r\DH55</strain>
    </source>
</reference>
<keyword evidence="1" id="KW-0472">Membrane</keyword>
<protein>
    <submittedName>
        <fullName evidence="3 4">Uncharacterized protein LOC104788160</fullName>
    </submittedName>
</protein>
<dbReference type="RefSeq" id="XP_010512158.1">
    <property type="nucleotide sequence ID" value="XM_010513856.1"/>
</dbReference>
<feature type="transmembrane region" description="Helical" evidence="1">
    <location>
        <begin position="179"/>
        <end position="200"/>
    </location>
</feature>
<dbReference type="GeneID" id="104788160"/>
<name>A0ABM1REP9_CAMSA</name>
<reference evidence="3 4" key="3">
    <citation type="submission" date="2025-05" db="UniProtKB">
        <authorList>
            <consortium name="RefSeq"/>
        </authorList>
    </citation>
    <scope>IDENTIFICATION</scope>
    <source>
        <tissue evidence="3 4">Leaf</tissue>
    </source>
</reference>
<evidence type="ECO:0000313" key="2">
    <source>
        <dbReference type="Proteomes" id="UP000694864"/>
    </source>
</evidence>
<reference evidence="2" key="2">
    <citation type="journal article" date="2014" name="Nat. Commun.">
        <title>The emerging biofuel crop Camelina sativa retains a highly undifferentiated hexaploid genome structure.</title>
        <authorList>
            <person name="Kagale S."/>
            <person name="Koh C."/>
            <person name="Nixon J."/>
            <person name="Bollina V."/>
            <person name="Clarke W.E."/>
            <person name="Tuteja R."/>
            <person name="Spillane C."/>
            <person name="Robinson S.J."/>
            <person name="Links M.G."/>
            <person name="Clarke C."/>
            <person name="Higgins E.E."/>
            <person name="Huebert T."/>
            <person name="Sharpe A.G."/>
            <person name="Parkin I.A."/>
        </authorList>
    </citation>
    <scope>NUCLEOTIDE SEQUENCE [LARGE SCALE GENOMIC DNA]</scope>
    <source>
        <strain evidence="2">r\DH55</strain>
    </source>
</reference>
<dbReference type="PANTHER" id="PTHR31474:SF12">
    <property type="entry name" value="HR-LIKE LESION-INDUCING PROTEIN"/>
    <property type="match status" value="1"/>
</dbReference>
<dbReference type="Pfam" id="PF05514">
    <property type="entry name" value="HR_lesion"/>
    <property type="match status" value="2"/>
</dbReference>
<accession>A0ABM1REP9</accession>
<keyword evidence="1" id="KW-1133">Transmembrane helix</keyword>
<gene>
    <name evidence="3 4" type="primary">LOC104788160</name>
</gene>
<organism evidence="2 4">
    <name type="scientific">Camelina sativa</name>
    <name type="common">False flax</name>
    <name type="synonym">Myagrum sativum</name>
    <dbReference type="NCBI Taxonomy" id="90675"/>
    <lineage>
        <taxon>Eukaryota</taxon>
        <taxon>Viridiplantae</taxon>
        <taxon>Streptophyta</taxon>
        <taxon>Embryophyta</taxon>
        <taxon>Tracheophyta</taxon>
        <taxon>Spermatophyta</taxon>
        <taxon>Magnoliopsida</taxon>
        <taxon>eudicotyledons</taxon>
        <taxon>Gunneridae</taxon>
        <taxon>Pentapetalae</taxon>
        <taxon>rosids</taxon>
        <taxon>malvids</taxon>
        <taxon>Brassicales</taxon>
        <taxon>Brassicaceae</taxon>
        <taxon>Camelineae</taxon>
        <taxon>Camelina</taxon>
    </lineage>
</organism>
<dbReference type="Proteomes" id="UP000694864">
    <property type="component" value="Chromosome 1"/>
</dbReference>